<dbReference type="InterPro" id="IPR038279">
    <property type="entry name" value="Ndc10_dom2_sf"/>
</dbReference>
<name>A0A2P4XPL4_9STRA</name>
<dbReference type="InterPro" id="IPR031872">
    <property type="entry name" value="NDC10_II"/>
</dbReference>
<dbReference type="OrthoDB" id="120763at2759"/>
<feature type="non-terminal residue" evidence="2">
    <location>
        <position position="236"/>
    </location>
</feature>
<feature type="domain" description="Ndc10" evidence="1">
    <location>
        <begin position="124"/>
        <end position="235"/>
    </location>
</feature>
<evidence type="ECO:0000313" key="3">
    <source>
        <dbReference type="Proteomes" id="UP000237271"/>
    </source>
</evidence>
<protein>
    <recommendedName>
        <fullName evidence="1">Ndc10 domain-containing protein</fullName>
    </recommendedName>
</protein>
<evidence type="ECO:0000259" key="1">
    <source>
        <dbReference type="Pfam" id="PF16787"/>
    </source>
</evidence>
<accession>A0A2P4XPL4</accession>
<dbReference type="Pfam" id="PF16787">
    <property type="entry name" value="NDC10_II"/>
    <property type="match status" value="1"/>
</dbReference>
<dbReference type="EMBL" id="NCKW01009027">
    <property type="protein sequence ID" value="POM67506.1"/>
    <property type="molecule type" value="Genomic_DNA"/>
</dbReference>
<dbReference type="Gene3D" id="1.10.443.20">
    <property type="entry name" value="Centromere DNA-binding protein complex CBF3 subunit, domain 2"/>
    <property type="match status" value="1"/>
</dbReference>
<dbReference type="Proteomes" id="UP000237271">
    <property type="component" value="Unassembled WGS sequence"/>
</dbReference>
<dbReference type="InterPro" id="IPR011010">
    <property type="entry name" value="DNA_brk_join_enz"/>
</dbReference>
<comment type="caution">
    <text evidence="2">The sequence shown here is derived from an EMBL/GenBank/DDBJ whole genome shotgun (WGS) entry which is preliminary data.</text>
</comment>
<dbReference type="SUPFAM" id="SSF56349">
    <property type="entry name" value="DNA breaking-rejoining enzymes"/>
    <property type="match status" value="1"/>
</dbReference>
<organism evidence="2 3">
    <name type="scientific">Phytophthora palmivora</name>
    <dbReference type="NCBI Taxonomy" id="4796"/>
    <lineage>
        <taxon>Eukaryota</taxon>
        <taxon>Sar</taxon>
        <taxon>Stramenopiles</taxon>
        <taxon>Oomycota</taxon>
        <taxon>Peronosporomycetes</taxon>
        <taxon>Peronosporales</taxon>
        <taxon>Peronosporaceae</taxon>
        <taxon>Phytophthora</taxon>
    </lineage>
</organism>
<reference evidence="2 3" key="1">
    <citation type="journal article" date="2017" name="Genome Biol. Evol.">
        <title>Phytophthora megakarya and P. palmivora, closely related causal agents of cacao black pod rot, underwent increases in genome sizes and gene numbers by different mechanisms.</title>
        <authorList>
            <person name="Ali S.S."/>
            <person name="Shao J."/>
            <person name="Lary D.J."/>
            <person name="Kronmiller B."/>
            <person name="Shen D."/>
            <person name="Strem M.D."/>
            <person name="Amoako-Attah I."/>
            <person name="Akrofi A.Y."/>
            <person name="Begoude B.A."/>
            <person name="Ten Hoopen G.M."/>
            <person name="Coulibaly K."/>
            <person name="Kebe B.I."/>
            <person name="Melnick R.L."/>
            <person name="Guiltinan M.J."/>
            <person name="Tyler B.M."/>
            <person name="Meinhardt L.W."/>
            <person name="Bailey B.A."/>
        </authorList>
    </citation>
    <scope>NUCLEOTIDE SEQUENCE [LARGE SCALE GENOMIC DNA]</scope>
    <source>
        <strain evidence="3">sbr112.9</strain>
    </source>
</reference>
<dbReference type="AlphaFoldDB" id="A0A2P4XPL4"/>
<keyword evidence="3" id="KW-1185">Reference proteome</keyword>
<sequence length="236" mass="26645">MSISRYYMNLNTGDDLRNRMSHLLCHACLLRGESARNLELPDLFSVPLEHEGYTDCRALVMIMEQGKTNRFVLLALSHLIFSFDGVSRKKTFQTFWSQKGGMISTYSSQRLTPDLITYRSHYDATVKAFSAHGFHSKAKTHAARGSGSQMAELAGATESQIRRLGRWNSSSMEGCYLSALPREAMRTLAGFYPDRHTTPPDKLQREVFLFVERYVTAYAQQSAPQIATGGFLELLI</sequence>
<proteinExistence type="predicted"/>
<dbReference type="GO" id="GO:0003677">
    <property type="term" value="F:DNA binding"/>
    <property type="evidence" value="ECO:0007669"/>
    <property type="project" value="InterPro"/>
</dbReference>
<evidence type="ECO:0000313" key="2">
    <source>
        <dbReference type="EMBL" id="POM67506.1"/>
    </source>
</evidence>
<gene>
    <name evidence="2" type="ORF">PHPALM_16482</name>
</gene>